<dbReference type="Pfam" id="PF02518">
    <property type="entry name" value="HATPase_c"/>
    <property type="match status" value="1"/>
</dbReference>
<dbReference type="EC" id="2.7.13.3" evidence="2"/>
<dbReference type="GO" id="GO:0005524">
    <property type="term" value="F:ATP binding"/>
    <property type="evidence" value="ECO:0007669"/>
    <property type="project" value="UniProtKB-KW"/>
</dbReference>
<dbReference type="SUPFAM" id="SSF55874">
    <property type="entry name" value="ATPase domain of HSP90 chaperone/DNA topoisomerase II/histidine kinase"/>
    <property type="match status" value="1"/>
</dbReference>
<evidence type="ECO:0000256" key="3">
    <source>
        <dbReference type="ARBA" id="ARBA00022553"/>
    </source>
</evidence>
<evidence type="ECO:0000256" key="5">
    <source>
        <dbReference type="ARBA" id="ARBA00022777"/>
    </source>
</evidence>
<dbReference type="RefSeq" id="WP_394460149.1">
    <property type="nucleotide sequence ID" value="NZ_JBIGHZ010000003.1"/>
</dbReference>
<organism evidence="8 9">
    <name type="scientific">Roseateles rivi</name>
    <dbReference type="NCBI Taxonomy" id="3299028"/>
    <lineage>
        <taxon>Bacteria</taxon>
        <taxon>Pseudomonadati</taxon>
        <taxon>Pseudomonadota</taxon>
        <taxon>Betaproteobacteria</taxon>
        <taxon>Burkholderiales</taxon>
        <taxon>Sphaerotilaceae</taxon>
        <taxon>Roseateles</taxon>
    </lineage>
</organism>
<name>A0ABW7FUY8_9BURK</name>
<keyword evidence="4" id="KW-0808">Transferase</keyword>
<dbReference type="PROSITE" id="PS50109">
    <property type="entry name" value="HIS_KIN"/>
    <property type="match status" value="1"/>
</dbReference>
<evidence type="ECO:0000256" key="1">
    <source>
        <dbReference type="ARBA" id="ARBA00000085"/>
    </source>
</evidence>
<keyword evidence="6" id="KW-1133">Transmembrane helix</keyword>
<dbReference type="InterPro" id="IPR005467">
    <property type="entry name" value="His_kinase_dom"/>
</dbReference>
<feature type="transmembrane region" description="Helical" evidence="6">
    <location>
        <begin position="38"/>
        <end position="58"/>
    </location>
</feature>
<evidence type="ECO:0000256" key="4">
    <source>
        <dbReference type="ARBA" id="ARBA00022679"/>
    </source>
</evidence>
<dbReference type="SMART" id="SM00388">
    <property type="entry name" value="HisKA"/>
    <property type="match status" value="1"/>
</dbReference>
<evidence type="ECO:0000313" key="8">
    <source>
        <dbReference type="EMBL" id="MFG6448147.1"/>
    </source>
</evidence>
<dbReference type="InterPro" id="IPR050351">
    <property type="entry name" value="BphY/WalK/GraS-like"/>
</dbReference>
<dbReference type="EMBL" id="JBIGHZ010000003">
    <property type="protein sequence ID" value="MFG6448147.1"/>
    <property type="molecule type" value="Genomic_DNA"/>
</dbReference>
<sequence length="539" mass="59185">MLWRAWFGWAALLLLLVLLAAVLGWAWGEEGQQALRWALTVALLVGLAASVQSWYLTLRHVHGRKGSDVLRLRQQYLCLRSLVPGVQWQTDAAHRLLHWQHSEAPQGLAAETAWSLQPGDVLAEHFCLLPQSGQPTLGQALLAHQALPATLALDERGALWRLQAQPLWDRVGHFDGHLGSARRLCPQGVLDALMEPGSSPCWLLSGSGDDAVLLHANAAALALHSDASAATGTAWRTLRERLPESLNKALQDLPSGASTWRCQRHAFSHPDLPLAGAVLLRAWRRNPQLQLQAQALQAAQMLQAEQATFSYIVSHDLRAPLRVVEGFTRIVKEDFGPQLDPLAQDHLDRVLGASARMHHMIDALLSLSQLSAQPLRSERVHLSDLAEQVLEELRRATPSRQVVCHIQPQLWVQGDPTLLRMLLENLLGNAWKYSAKCACAHISLQLQQQGEESVLVVSDDGAGFDMRFAERLFSPFQRLHSASDFPGTGVGLASVQRIVARHGGRIWAESSVGQGARFYFTLPLAPPELQSAAAPSPAV</sequence>
<keyword evidence="8" id="KW-0067">ATP-binding</keyword>
<dbReference type="PRINTS" id="PR00344">
    <property type="entry name" value="BCTRLSENSOR"/>
</dbReference>
<dbReference type="InterPro" id="IPR036890">
    <property type="entry name" value="HATPase_C_sf"/>
</dbReference>
<dbReference type="SUPFAM" id="SSF47384">
    <property type="entry name" value="Homodimeric domain of signal transducing histidine kinase"/>
    <property type="match status" value="1"/>
</dbReference>
<dbReference type="InterPro" id="IPR004358">
    <property type="entry name" value="Sig_transdc_His_kin-like_C"/>
</dbReference>
<comment type="catalytic activity">
    <reaction evidence="1">
        <text>ATP + protein L-histidine = ADP + protein N-phospho-L-histidine.</text>
        <dbReference type="EC" id="2.7.13.3"/>
    </reaction>
</comment>
<keyword evidence="6" id="KW-0472">Membrane</keyword>
<dbReference type="Gene3D" id="1.10.287.130">
    <property type="match status" value="1"/>
</dbReference>
<evidence type="ECO:0000256" key="2">
    <source>
        <dbReference type="ARBA" id="ARBA00012438"/>
    </source>
</evidence>
<keyword evidence="6" id="KW-0812">Transmembrane</keyword>
<gene>
    <name evidence="8" type="ORF">ACG0Z6_07795</name>
</gene>
<proteinExistence type="predicted"/>
<evidence type="ECO:0000259" key="7">
    <source>
        <dbReference type="PROSITE" id="PS50109"/>
    </source>
</evidence>
<dbReference type="Pfam" id="PF00512">
    <property type="entry name" value="HisKA"/>
    <property type="match status" value="1"/>
</dbReference>
<keyword evidence="9" id="KW-1185">Reference proteome</keyword>
<dbReference type="InterPro" id="IPR003661">
    <property type="entry name" value="HisK_dim/P_dom"/>
</dbReference>
<evidence type="ECO:0000256" key="6">
    <source>
        <dbReference type="SAM" id="Phobius"/>
    </source>
</evidence>
<dbReference type="SMART" id="SM00387">
    <property type="entry name" value="HATPase_c"/>
    <property type="match status" value="1"/>
</dbReference>
<dbReference type="CDD" id="cd00082">
    <property type="entry name" value="HisKA"/>
    <property type="match status" value="1"/>
</dbReference>
<accession>A0ABW7FUY8</accession>
<keyword evidence="5" id="KW-0418">Kinase</keyword>
<dbReference type="InterPro" id="IPR036097">
    <property type="entry name" value="HisK_dim/P_sf"/>
</dbReference>
<keyword evidence="8" id="KW-0547">Nucleotide-binding</keyword>
<evidence type="ECO:0000313" key="9">
    <source>
        <dbReference type="Proteomes" id="UP001606099"/>
    </source>
</evidence>
<feature type="domain" description="Histidine kinase" evidence="7">
    <location>
        <begin position="312"/>
        <end position="526"/>
    </location>
</feature>
<reference evidence="8 9" key="1">
    <citation type="submission" date="2024-08" db="EMBL/GenBank/DDBJ databases">
        <authorList>
            <person name="Lu H."/>
        </authorList>
    </citation>
    <scope>NUCLEOTIDE SEQUENCE [LARGE SCALE GENOMIC DNA]</scope>
    <source>
        <strain evidence="8 9">BYS180W</strain>
    </source>
</reference>
<keyword evidence="3" id="KW-0597">Phosphoprotein</keyword>
<protein>
    <recommendedName>
        <fullName evidence="2">histidine kinase</fullName>
        <ecNumber evidence="2">2.7.13.3</ecNumber>
    </recommendedName>
</protein>
<dbReference type="Gene3D" id="3.30.565.10">
    <property type="entry name" value="Histidine kinase-like ATPase, C-terminal domain"/>
    <property type="match status" value="1"/>
</dbReference>
<dbReference type="InterPro" id="IPR003594">
    <property type="entry name" value="HATPase_dom"/>
</dbReference>
<comment type="caution">
    <text evidence="8">The sequence shown here is derived from an EMBL/GenBank/DDBJ whole genome shotgun (WGS) entry which is preliminary data.</text>
</comment>
<dbReference type="PANTHER" id="PTHR42878:SF15">
    <property type="entry name" value="BACTERIOPHYTOCHROME"/>
    <property type="match status" value="1"/>
</dbReference>
<dbReference type="PANTHER" id="PTHR42878">
    <property type="entry name" value="TWO-COMPONENT HISTIDINE KINASE"/>
    <property type="match status" value="1"/>
</dbReference>
<dbReference type="Proteomes" id="UP001606099">
    <property type="component" value="Unassembled WGS sequence"/>
</dbReference>